<keyword evidence="4" id="KW-0732">Signal</keyword>
<evidence type="ECO:0000313" key="8">
    <source>
        <dbReference type="Proteomes" id="UP000002280"/>
    </source>
</evidence>
<dbReference type="GO" id="GO:0036094">
    <property type="term" value="F:small molecule binding"/>
    <property type="evidence" value="ECO:0007669"/>
    <property type="project" value="InterPro"/>
</dbReference>
<dbReference type="PANTHER" id="PTHR11430:SF124">
    <property type="entry name" value="LIPOCALIN 1-LIKE PROTEIN 1-RELATED"/>
    <property type="match status" value="1"/>
</dbReference>
<comment type="similarity">
    <text evidence="2">Belongs to the calycin superfamily. Lipocalin family.</text>
</comment>
<dbReference type="Ensembl" id="ENSMODT00000040204.2">
    <property type="protein sequence ID" value="ENSMODP00000038604.2"/>
    <property type="gene ID" value="ENSMODG00000025757.2"/>
</dbReference>
<dbReference type="GO" id="GO:0005615">
    <property type="term" value="C:extracellular space"/>
    <property type="evidence" value="ECO:0000318"/>
    <property type="project" value="GO_Central"/>
</dbReference>
<evidence type="ECO:0000313" key="7">
    <source>
        <dbReference type="Ensembl" id="ENSMODP00000038604.2"/>
    </source>
</evidence>
<evidence type="ECO:0000256" key="4">
    <source>
        <dbReference type="ARBA" id="ARBA00022729"/>
    </source>
</evidence>
<sequence length="148" mass="17232">LHGKWYVNCWIGNVDIPEDKKHEKIPPFYIRPLSNGKMEAKLNLRKNGRCEEIKLSLEKTKEPGKLLTWGRQIVNVLDINMPKHVISFIESKMNGKNIRMMELMGRSPEIDPKAMQIFEDFVRSKGHNPDEIIIPEIEGNVERFSDFS</sequence>
<dbReference type="eggNOG" id="ENOG502R4QW">
    <property type="taxonomic scope" value="Eukaryota"/>
</dbReference>
<dbReference type="GeneTree" id="ENSGT01050000244868"/>
<dbReference type="PANTHER" id="PTHR11430">
    <property type="entry name" value="LIPOCALIN"/>
    <property type="match status" value="1"/>
</dbReference>
<reference evidence="7 8" key="1">
    <citation type="journal article" date="2007" name="Nature">
        <title>Genome of the marsupial Monodelphis domestica reveals innovation in non-coding sequences.</title>
        <authorList>
            <person name="Mikkelsen T.S."/>
            <person name="Wakefield M.J."/>
            <person name="Aken B."/>
            <person name="Amemiya C.T."/>
            <person name="Chang J.L."/>
            <person name="Duke S."/>
            <person name="Garber M."/>
            <person name="Gentles A.J."/>
            <person name="Goodstadt L."/>
            <person name="Heger A."/>
            <person name="Jurka J."/>
            <person name="Kamal M."/>
            <person name="Mauceli E."/>
            <person name="Searle S.M."/>
            <person name="Sharpe T."/>
            <person name="Baker M.L."/>
            <person name="Batzer M.A."/>
            <person name="Benos P.V."/>
            <person name="Belov K."/>
            <person name="Clamp M."/>
            <person name="Cook A."/>
            <person name="Cuff J."/>
            <person name="Das R."/>
            <person name="Davidow L."/>
            <person name="Deakin J.E."/>
            <person name="Fazzari M.J."/>
            <person name="Glass J.L."/>
            <person name="Grabherr M."/>
            <person name="Greally J.M."/>
            <person name="Gu W."/>
            <person name="Hore T.A."/>
            <person name="Huttley G.A."/>
            <person name="Kleber M."/>
            <person name="Jirtle R.L."/>
            <person name="Koina E."/>
            <person name="Lee J.T."/>
            <person name="Mahony S."/>
            <person name="Marra M.A."/>
            <person name="Miller R.D."/>
            <person name="Nicholls R.D."/>
            <person name="Oda M."/>
            <person name="Papenfuss A.T."/>
            <person name="Parra Z.E."/>
            <person name="Pollock D.D."/>
            <person name="Ray D.A."/>
            <person name="Schein J.E."/>
            <person name="Speed T.P."/>
            <person name="Thompson K."/>
            <person name="VandeBerg J.L."/>
            <person name="Wade C.M."/>
            <person name="Walker J.A."/>
            <person name="Waters P.D."/>
            <person name="Webber C."/>
            <person name="Weidman J.R."/>
            <person name="Xie X."/>
            <person name="Zody M.C."/>
            <person name="Baldwin J."/>
            <person name="Abdouelleil A."/>
            <person name="Abdulkadir J."/>
            <person name="Abebe A."/>
            <person name="Abera B."/>
            <person name="Abreu J."/>
            <person name="Acer S.C."/>
            <person name="Aftuck L."/>
            <person name="Alexander A."/>
            <person name="An P."/>
            <person name="Anderson E."/>
            <person name="Anderson S."/>
            <person name="Arachi H."/>
            <person name="Azer M."/>
            <person name="Bachantsang P."/>
            <person name="Barry A."/>
            <person name="Bayul T."/>
            <person name="Berlin A."/>
            <person name="Bessette D."/>
            <person name="Bloom T."/>
            <person name="Bloom T."/>
            <person name="Boguslavskiy L."/>
            <person name="Bonnet C."/>
            <person name="Boukhgalter B."/>
            <person name="Bourzgui I."/>
            <person name="Brown A."/>
            <person name="Cahill P."/>
            <person name="Channer S."/>
            <person name="Cheshatsang Y."/>
            <person name="Chuda L."/>
            <person name="Citroen M."/>
            <person name="Collymore A."/>
            <person name="Cooke P."/>
            <person name="Costello M."/>
            <person name="D'Aco K."/>
            <person name="Daza R."/>
            <person name="De Haan G."/>
            <person name="DeGray S."/>
            <person name="DeMaso C."/>
            <person name="Dhargay N."/>
            <person name="Dooley K."/>
            <person name="Dooley E."/>
            <person name="Doricent M."/>
            <person name="Dorje P."/>
            <person name="Dorjee K."/>
            <person name="Dupes A."/>
            <person name="Elong R."/>
            <person name="Falk J."/>
            <person name="Farina A."/>
            <person name="Faro S."/>
            <person name="Ferguson D."/>
            <person name="Fisher S."/>
            <person name="Foley C.D."/>
            <person name="Franke A."/>
            <person name="Friedrich D."/>
            <person name="Gadbois L."/>
            <person name="Gearin G."/>
            <person name="Gearin C.R."/>
            <person name="Giannoukos G."/>
            <person name="Goode T."/>
            <person name="Graham J."/>
            <person name="Grandbois E."/>
            <person name="Grewal S."/>
            <person name="Gyaltsen K."/>
            <person name="Hafez N."/>
            <person name="Hagos B."/>
            <person name="Hall J."/>
            <person name="Henson C."/>
            <person name="Hollinger A."/>
            <person name="Honan T."/>
            <person name="Huard M.D."/>
            <person name="Hughes L."/>
            <person name="Hurhula B."/>
            <person name="Husby M.E."/>
            <person name="Kamat A."/>
            <person name="Kanga B."/>
            <person name="Kashin S."/>
            <person name="Khazanovich D."/>
            <person name="Kisner P."/>
            <person name="Lance K."/>
            <person name="Lara M."/>
            <person name="Lee W."/>
            <person name="Lennon N."/>
            <person name="Letendre F."/>
            <person name="LeVine R."/>
            <person name="Lipovsky A."/>
            <person name="Liu X."/>
            <person name="Liu J."/>
            <person name="Liu S."/>
            <person name="Lokyitsang T."/>
            <person name="Lokyitsang Y."/>
            <person name="Lubonja R."/>
            <person name="Lui A."/>
            <person name="MacDonald P."/>
            <person name="Magnisalis V."/>
            <person name="Maru K."/>
            <person name="Matthews C."/>
            <person name="McCusker W."/>
            <person name="McDonough S."/>
            <person name="Mehta T."/>
            <person name="Meldrim J."/>
            <person name="Meneus L."/>
            <person name="Mihai O."/>
            <person name="Mihalev A."/>
            <person name="Mihova T."/>
            <person name="Mittelman R."/>
            <person name="Mlenga V."/>
            <person name="Montmayeur A."/>
            <person name="Mulrain L."/>
            <person name="Navidi A."/>
            <person name="Naylor J."/>
            <person name="Negash T."/>
            <person name="Nguyen T."/>
            <person name="Nguyen N."/>
            <person name="Nicol R."/>
            <person name="Norbu C."/>
            <person name="Norbu N."/>
            <person name="Novod N."/>
            <person name="O'Neill B."/>
            <person name="Osman S."/>
            <person name="Markiewicz E."/>
            <person name="Oyono O.L."/>
            <person name="Patti C."/>
            <person name="Phunkhang P."/>
            <person name="Pierre F."/>
            <person name="Priest M."/>
            <person name="Raghuraman S."/>
            <person name="Rege F."/>
            <person name="Reyes R."/>
            <person name="Rise C."/>
            <person name="Rogov P."/>
            <person name="Ross K."/>
            <person name="Ryan E."/>
            <person name="Settipalli S."/>
            <person name="Shea T."/>
            <person name="Sherpa N."/>
            <person name="Shi L."/>
            <person name="Shih D."/>
            <person name="Sparrow T."/>
            <person name="Spaulding J."/>
            <person name="Stalker J."/>
            <person name="Stange-Thomann N."/>
            <person name="Stavropoulos S."/>
            <person name="Stone C."/>
            <person name="Strader C."/>
            <person name="Tesfaye S."/>
            <person name="Thomson T."/>
            <person name="Thoulutsang Y."/>
            <person name="Thoulutsang D."/>
            <person name="Topham K."/>
            <person name="Topping I."/>
            <person name="Tsamla T."/>
            <person name="Vassiliev H."/>
            <person name="Vo A."/>
            <person name="Wangchuk T."/>
            <person name="Wangdi T."/>
            <person name="Weiand M."/>
            <person name="Wilkinson J."/>
            <person name="Wilson A."/>
            <person name="Yadav S."/>
            <person name="Young G."/>
            <person name="Yu Q."/>
            <person name="Zembek L."/>
            <person name="Zhong D."/>
            <person name="Zimmer A."/>
            <person name="Zwirko Z."/>
            <person name="Jaffe D.B."/>
            <person name="Alvarez P."/>
            <person name="Brockman W."/>
            <person name="Butler J."/>
            <person name="Chin C."/>
            <person name="Gnerre S."/>
            <person name="MacCallum I."/>
            <person name="Graves J.A."/>
            <person name="Ponting C.P."/>
            <person name="Breen M."/>
            <person name="Samollow P.B."/>
            <person name="Lander E.S."/>
            <person name="Lindblad-Toh K."/>
        </authorList>
    </citation>
    <scope>NUCLEOTIDE SEQUENCE [LARGE SCALE GENOMIC DNA]</scope>
</reference>
<reference evidence="7" key="3">
    <citation type="submission" date="2025-09" db="UniProtKB">
        <authorList>
            <consortium name="Ensembl"/>
        </authorList>
    </citation>
    <scope>IDENTIFICATION</scope>
</reference>
<evidence type="ECO:0000256" key="2">
    <source>
        <dbReference type="ARBA" id="ARBA00006889"/>
    </source>
</evidence>
<dbReference type="InterPro" id="IPR012674">
    <property type="entry name" value="Calycin"/>
</dbReference>
<organism evidence="7 8">
    <name type="scientific">Monodelphis domestica</name>
    <name type="common">Gray short-tailed opossum</name>
    <dbReference type="NCBI Taxonomy" id="13616"/>
    <lineage>
        <taxon>Eukaryota</taxon>
        <taxon>Metazoa</taxon>
        <taxon>Chordata</taxon>
        <taxon>Craniata</taxon>
        <taxon>Vertebrata</taxon>
        <taxon>Euteleostomi</taxon>
        <taxon>Mammalia</taxon>
        <taxon>Metatheria</taxon>
        <taxon>Didelphimorphia</taxon>
        <taxon>Didelphidae</taxon>
        <taxon>Monodelphis</taxon>
    </lineage>
</organism>
<evidence type="ECO:0000256" key="3">
    <source>
        <dbReference type="ARBA" id="ARBA00022525"/>
    </source>
</evidence>
<dbReference type="Pfam" id="PF00061">
    <property type="entry name" value="Lipocalin"/>
    <property type="match status" value="1"/>
</dbReference>
<feature type="domain" description="Lipocalin/cytosolic fatty-acid binding" evidence="6">
    <location>
        <begin position="3"/>
        <end position="135"/>
    </location>
</feature>
<protein>
    <recommendedName>
        <fullName evidence="6">Lipocalin/cytosolic fatty-acid binding domain-containing protein</fullName>
    </recommendedName>
</protein>
<proteinExistence type="inferred from homology"/>
<name>F7G3M4_MONDO</name>
<dbReference type="AlphaFoldDB" id="F7G3M4"/>
<dbReference type="HOGENOM" id="CLU_125034_1_0_1"/>
<evidence type="ECO:0000259" key="6">
    <source>
        <dbReference type="Pfam" id="PF00061"/>
    </source>
</evidence>
<dbReference type="InterPro" id="IPR002450">
    <property type="entry name" value="von_Ebner_gland"/>
</dbReference>
<keyword evidence="8" id="KW-1185">Reference proteome</keyword>
<dbReference type="PRINTS" id="PR01175">
    <property type="entry name" value="VNEBNERGLAND"/>
</dbReference>
<dbReference type="SUPFAM" id="SSF50814">
    <property type="entry name" value="Lipocalins"/>
    <property type="match status" value="1"/>
</dbReference>
<comment type="subcellular location">
    <subcellularLocation>
        <location evidence="1">Secreted</location>
    </subcellularLocation>
</comment>
<dbReference type="InterPro" id="IPR002345">
    <property type="entry name" value="Lipocalin"/>
</dbReference>
<accession>F7G3M4</accession>
<keyword evidence="5" id="KW-0494">Milk protein</keyword>
<reference evidence="7" key="2">
    <citation type="submission" date="2025-08" db="UniProtKB">
        <authorList>
            <consortium name="Ensembl"/>
        </authorList>
    </citation>
    <scope>IDENTIFICATION</scope>
</reference>
<dbReference type="OMA" id="KNIRMME"/>
<dbReference type="InParanoid" id="F7G3M4"/>
<evidence type="ECO:0000256" key="5">
    <source>
        <dbReference type="ARBA" id="ARBA00022743"/>
    </source>
</evidence>
<dbReference type="Proteomes" id="UP000002280">
    <property type="component" value="Chromosome 1"/>
</dbReference>
<keyword evidence="3" id="KW-0964">Secreted</keyword>
<dbReference type="Gene3D" id="2.40.128.20">
    <property type="match status" value="1"/>
</dbReference>
<evidence type="ECO:0000256" key="1">
    <source>
        <dbReference type="ARBA" id="ARBA00004613"/>
    </source>
</evidence>
<dbReference type="InterPro" id="IPR000566">
    <property type="entry name" value="Lipocln_cytosolic_FA-bd_dom"/>
</dbReference>